<dbReference type="EMBL" id="CP012643">
    <property type="protein sequence ID" value="ALI97964.1"/>
    <property type="molecule type" value="Genomic_DNA"/>
</dbReference>
<dbReference type="PATRIC" id="fig|512763.3.peg.441"/>
<organism evidence="2 3">
    <name type="scientific">Rufibacter tibetensis</name>
    <dbReference type="NCBI Taxonomy" id="512763"/>
    <lineage>
        <taxon>Bacteria</taxon>
        <taxon>Pseudomonadati</taxon>
        <taxon>Bacteroidota</taxon>
        <taxon>Cytophagia</taxon>
        <taxon>Cytophagales</taxon>
        <taxon>Hymenobacteraceae</taxon>
        <taxon>Rufibacter</taxon>
    </lineage>
</organism>
<dbReference type="RefSeq" id="WP_062542287.1">
    <property type="nucleotide sequence ID" value="NZ_CP012643.1"/>
</dbReference>
<keyword evidence="1" id="KW-0472">Membrane</keyword>
<dbReference type="KEGG" id="rti:DC20_01970"/>
<reference evidence="2 3" key="1">
    <citation type="submission" date="2015-08" db="EMBL/GenBank/DDBJ databases">
        <title>Complete genome sequence of Rufibacter tibetensis strain 1351t, a radiation-resistant bacterium from tibet plateau.</title>
        <authorList>
            <person name="Dai J."/>
        </authorList>
    </citation>
    <scope>NUCLEOTIDE SEQUENCE [LARGE SCALE GENOMIC DNA]</scope>
    <source>
        <strain evidence="2 3">1351</strain>
    </source>
</reference>
<accession>A0A0P0C0G7</accession>
<dbReference type="STRING" id="512763.DC20_01970"/>
<dbReference type="Proteomes" id="UP000061382">
    <property type="component" value="Chromosome"/>
</dbReference>
<evidence type="ECO:0000256" key="1">
    <source>
        <dbReference type="SAM" id="Phobius"/>
    </source>
</evidence>
<evidence type="ECO:0000313" key="3">
    <source>
        <dbReference type="Proteomes" id="UP000061382"/>
    </source>
</evidence>
<dbReference type="AlphaFoldDB" id="A0A0P0C0G7"/>
<keyword evidence="3" id="KW-1185">Reference proteome</keyword>
<evidence type="ECO:0000313" key="2">
    <source>
        <dbReference type="EMBL" id="ALI97964.1"/>
    </source>
</evidence>
<evidence type="ECO:0008006" key="4">
    <source>
        <dbReference type="Google" id="ProtNLM"/>
    </source>
</evidence>
<keyword evidence="1" id="KW-1133">Transmembrane helix</keyword>
<proteinExistence type="predicted"/>
<feature type="transmembrane region" description="Helical" evidence="1">
    <location>
        <begin position="12"/>
        <end position="36"/>
    </location>
</feature>
<protein>
    <recommendedName>
        <fullName evidence="4">Peptidase</fullName>
    </recommendedName>
</protein>
<dbReference type="OrthoDB" id="9806195at2"/>
<name>A0A0P0C0G7_9BACT</name>
<feature type="transmembrane region" description="Helical" evidence="1">
    <location>
        <begin position="214"/>
        <end position="235"/>
    </location>
</feature>
<gene>
    <name evidence="2" type="ORF">DC20_01970</name>
</gene>
<sequence length="244" mass="28089">MRRNFRYQIRRWHRYLGLLAGLQFLGWTIGGLYFSWSNMDEIHGDLQRRETPALTWQPGWVSPDSVLSQLPAKSNLLDLKVVNVLSAPMYQVKYLPLGSKEVLYQLAETKTGRLRPMLSRPEAIQVAQAAFLPNVEVQKVEYITAANVNGHHEYRESPLPAWAVTMDHPSGCTVYVPAALGTATKFRNEKWRLFDFLWMLHTMDYQTRDHFGNWLLRAFSIAGVLTVLSGIGLYVSSSRFMRKR</sequence>
<keyword evidence="1" id="KW-0812">Transmembrane</keyword>